<dbReference type="RefSeq" id="WP_171833605.1">
    <property type="nucleotide sequence ID" value="NZ_CP053708.1"/>
</dbReference>
<sequence>MPGGRILIVNPNSSARVTAVIDRALEPLRRTTSMRIEVVGNPSGPPGIALQADADSVAPFVQDTVGQSDALACVIACFSDPGLHGAREASAGRIVLGCGESGILHAMMSGDRFGIISLSESSTQRQRRMVRTMGVASRYAGSVSLSATAEDVTSPAMFEAMAGAGDELVRQGANVVVMGCAGMAHCRDALERRLGVIVIDPVDSAVAMAIGLCCLKGSRVHGDAA</sequence>
<accession>A0A6M8HW57</accession>
<dbReference type="SUPFAM" id="SSF53681">
    <property type="entry name" value="Aspartate/glutamate racemase"/>
    <property type="match status" value="1"/>
</dbReference>
<dbReference type="InterPro" id="IPR015942">
    <property type="entry name" value="Asp/Glu/hydantoin_racemase"/>
</dbReference>
<dbReference type="AlphaFoldDB" id="A0A6M8HW57"/>
<organism evidence="2 3">
    <name type="scientific">Lichenicola cladoniae</name>
    <dbReference type="NCBI Taxonomy" id="1484109"/>
    <lineage>
        <taxon>Bacteria</taxon>
        <taxon>Pseudomonadati</taxon>
        <taxon>Pseudomonadota</taxon>
        <taxon>Alphaproteobacteria</taxon>
        <taxon>Acetobacterales</taxon>
        <taxon>Acetobacteraceae</taxon>
        <taxon>Lichenicola</taxon>
    </lineage>
</organism>
<dbReference type="InterPro" id="IPR053714">
    <property type="entry name" value="Iso_Racemase_Enz_sf"/>
</dbReference>
<dbReference type="PANTHER" id="PTHR28047">
    <property type="entry name" value="PROTEIN DCG1"/>
    <property type="match status" value="1"/>
</dbReference>
<dbReference type="EMBL" id="CP053708">
    <property type="protein sequence ID" value="QKE92405.1"/>
    <property type="molecule type" value="Genomic_DNA"/>
</dbReference>
<dbReference type="KEGG" id="lck:HN018_03450"/>
<name>A0A6M8HW57_9PROT</name>
<reference evidence="2 3" key="1">
    <citation type="journal article" date="2014" name="World J. Microbiol. Biotechnol.">
        <title>Biodiversity and physiological characteristics of Antarctic and Arctic lichens-associated bacteria.</title>
        <authorList>
            <person name="Lee Y.M."/>
            <person name="Kim E.H."/>
            <person name="Lee H.K."/>
            <person name="Hong S.G."/>
        </authorList>
    </citation>
    <scope>NUCLEOTIDE SEQUENCE [LARGE SCALE GENOMIC DNA]</scope>
    <source>
        <strain evidence="2 3">PAMC 26569</strain>
    </source>
</reference>
<dbReference type="PANTHER" id="PTHR28047:SF5">
    <property type="entry name" value="PROTEIN DCG1"/>
    <property type="match status" value="1"/>
</dbReference>
<gene>
    <name evidence="2" type="ORF">HN018_03450</name>
</gene>
<dbReference type="Gene3D" id="3.40.50.12500">
    <property type="match status" value="1"/>
</dbReference>
<keyword evidence="3" id="KW-1185">Reference proteome</keyword>
<protein>
    <submittedName>
        <fullName evidence="2">Asp/Glu racemase</fullName>
    </submittedName>
</protein>
<evidence type="ECO:0000313" key="2">
    <source>
        <dbReference type="EMBL" id="QKE92405.1"/>
    </source>
</evidence>
<dbReference type="InterPro" id="IPR052186">
    <property type="entry name" value="Hydantoin_racemase-like"/>
</dbReference>
<dbReference type="InterPro" id="IPR001920">
    <property type="entry name" value="Asp/Glu_race"/>
</dbReference>
<comment type="similarity">
    <text evidence="1">Belongs to the HyuE racemase family.</text>
</comment>
<proteinExistence type="inferred from homology"/>
<dbReference type="GO" id="GO:0047661">
    <property type="term" value="F:amino-acid racemase activity"/>
    <property type="evidence" value="ECO:0007669"/>
    <property type="project" value="InterPro"/>
</dbReference>
<evidence type="ECO:0000256" key="1">
    <source>
        <dbReference type="ARBA" id="ARBA00038414"/>
    </source>
</evidence>
<evidence type="ECO:0000313" key="3">
    <source>
        <dbReference type="Proteomes" id="UP000500767"/>
    </source>
</evidence>
<dbReference type="Proteomes" id="UP000500767">
    <property type="component" value="Chromosome"/>
</dbReference>
<dbReference type="Pfam" id="PF01177">
    <property type="entry name" value="Asp_Glu_race"/>
    <property type="match status" value="1"/>
</dbReference>